<dbReference type="EMBL" id="BDIP01000110">
    <property type="protein sequence ID" value="GIQ80126.1"/>
    <property type="molecule type" value="Genomic_DNA"/>
</dbReference>
<evidence type="ECO:0008006" key="5">
    <source>
        <dbReference type="Google" id="ProtNLM"/>
    </source>
</evidence>
<comment type="caution">
    <text evidence="3">The sequence shown here is derived from an EMBL/GenBank/DDBJ whole genome shotgun (WGS) entry which is preliminary data.</text>
</comment>
<keyword evidence="4" id="KW-1185">Reference proteome</keyword>
<name>A0A9K3GFE8_9EUKA</name>
<feature type="region of interest" description="Disordered" evidence="2">
    <location>
        <begin position="101"/>
        <end position="131"/>
    </location>
</feature>
<proteinExistence type="predicted"/>
<feature type="coiled-coil region" evidence="1">
    <location>
        <begin position="362"/>
        <end position="389"/>
    </location>
</feature>
<feature type="region of interest" description="Disordered" evidence="2">
    <location>
        <begin position="144"/>
        <end position="194"/>
    </location>
</feature>
<feature type="compositionally biased region" description="Pro residues" evidence="2">
    <location>
        <begin position="104"/>
        <end position="117"/>
    </location>
</feature>
<evidence type="ECO:0000256" key="2">
    <source>
        <dbReference type="SAM" id="MobiDB-lite"/>
    </source>
</evidence>
<protein>
    <recommendedName>
        <fullName evidence="5">Centrosomal protein POC5</fullName>
    </recommendedName>
</protein>
<accession>A0A9K3GFE8</accession>
<dbReference type="AlphaFoldDB" id="A0A9K3GFE8"/>
<evidence type="ECO:0000313" key="4">
    <source>
        <dbReference type="Proteomes" id="UP000265618"/>
    </source>
</evidence>
<feature type="compositionally biased region" description="Low complexity" evidence="2">
    <location>
        <begin position="493"/>
        <end position="502"/>
    </location>
</feature>
<keyword evidence="1" id="KW-0175">Coiled coil</keyword>
<feature type="compositionally biased region" description="Polar residues" evidence="2">
    <location>
        <begin position="161"/>
        <end position="172"/>
    </location>
</feature>
<evidence type="ECO:0000256" key="1">
    <source>
        <dbReference type="SAM" id="Coils"/>
    </source>
</evidence>
<feature type="region of interest" description="Disordered" evidence="2">
    <location>
        <begin position="42"/>
        <end position="72"/>
    </location>
</feature>
<feature type="compositionally biased region" description="Basic and acidic residues" evidence="2">
    <location>
        <begin position="525"/>
        <end position="541"/>
    </location>
</feature>
<feature type="compositionally biased region" description="Low complexity" evidence="2">
    <location>
        <begin position="58"/>
        <end position="72"/>
    </location>
</feature>
<sequence length="624" mass="66155">MTDYAASFRAIMSSISRSPPAITVSDSIGDSQVASTSAFLTQSGASAGHKELEESIHSTQSTPSPQSPSLSLVRTLSPRALSAEKRSGSVDLTVVEVLERERVSPPPASPRPFPSPHPSDTRAASHQSQVHGYDAAAIETAVSHPDDTDTVPGSAPVSLPHPSTASAASGSDESVAAETRALSGSDLTQSLPPPMSALGGFAGVLDRGLADLRASLSASHADVQQRHHAQMQQALLKQKQHYERLLQSVRADSARVQSSSTSCQRDARNYREGLTRACALVDRTRRQGRVKVLGTRCLLAWKGFARAQTHQRQQERRVASGRDLSLMRHALQAWTQAAWRTRTQRLHMEYSQREREATAAAASSAQQTIHDLEAQAEGLRGENAAMRERERLLKNAMRQAFLRSISAMSGEAAQTLGVEPASLSAMSVIGGQGTEADTLVSLGVSATSDTLGQGLLPLDIQQEPPVSSHLYGASAPASTDTSSGTRPTGGVGVTTRPVTSPRLTHVVSPRAKLVSVTQDPGYTTDGRDRGTAEERERERGGRQTSLRGGARATTQRRTAVADRHGATGTGGRPSRAGVSASGSVRRGTAQDRARAGASTTKRGRAETSGSILDPTVRVQVIRED</sequence>
<feature type="region of interest" description="Disordered" evidence="2">
    <location>
        <begin position="466"/>
        <end position="624"/>
    </location>
</feature>
<dbReference type="Proteomes" id="UP000265618">
    <property type="component" value="Unassembled WGS sequence"/>
</dbReference>
<reference evidence="3 4" key="1">
    <citation type="journal article" date="2018" name="PLoS ONE">
        <title>The draft genome of Kipferlia bialata reveals reductive genome evolution in fornicate parasites.</title>
        <authorList>
            <person name="Tanifuji G."/>
            <person name="Takabayashi S."/>
            <person name="Kume K."/>
            <person name="Takagi M."/>
            <person name="Nakayama T."/>
            <person name="Kamikawa R."/>
            <person name="Inagaki Y."/>
            <person name="Hashimoto T."/>
        </authorList>
    </citation>
    <scope>NUCLEOTIDE SEQUENCE [LARGE SCALE GENOMIC DNA]</scope>
    <source>
        <strain evidence="3">NY0173</strain>
    </source>
</reference>
<evidence type="ECO:0000313" key="3">
    <source>
        <dbReference type="EMBL" id="GIQ80126.1"/>
    </source>
</evidence>
<gene>
    <name evidence="3" type="ORF">KIPB_000873</name>
</gene>
<organism evidence="3 4">
    <name type="scientific">Kipferlia bialata</name>
    <dbReference type="NCBI Taxonomy" id="797122"/>
    <lineage>
        <taxon>Eukaryota</taxon>
        <taxon>Metamonada</taxon>
        <taxon>Carpediemonas-like organisms</taxon>
        <taxon>Kipferlia</taxon>
    </lineage>
</organism>